<keyword evidence="3" id="KW-1185">Reference proteome</keyword>
<keyword evidence="1" id="KW-0732">Signal</keyword>
<protein>
    <recommendedName>
        <fullName evidence="4">Sel1 repeat family protein</fullName>
    </recommendedName>
</protein>
<name>A0ABU9IXF2_9GAMM</name>
<accession>A0ABU9IXF2</accession>
<reference evidence="2 3" key="1">
    <citation type="submission" date="2024-04" db="EMBL/GenBank/DDBJ databases">
        <title>Draft genome sequence of Pseudoxanthomonas putridarboris WD12.</title>
        <authorList>
            <person name="Oh J."/>
        </authorList>
    </citation>
    <scope>NUCLEOTIDE SEQUENCE [LARGE SCALE GENOMIC DNA]</scope>
    <source>
        <strain evidence="2 3">WD12</strain>
    </source>
</reference>
<evidence type="ECO:0000313" key="2">
    <source>
        <dbReference type="EMBL" id="MEL1263087.1"/>
    </source>
</evidence>
<feature type="signal peptide" evidence="1">
    <location>
        <begin position="1"/>
        <end position="17"/>
    </location>
</feature>
<sequence>MRVGILLAWLIAAPALAGDDLARMNAVSNAWDRYAELSSQGDGRAAEWLAPSSLAHYGFLRDAALYASSAQLRRIPMSDRAIVYAFRATQQADALAALDDEAVTALCLHENWCGIASPDAGESLAALSHVTLVGDDLAMGELGPPTGTQFMFGPELVRDQGQWKVRAESMANNESLMLQQQVQRSGIREDDLMQAVLAYFLGPDREAPLLALLGQPLRDDAAARTRLNERWPRYDDVYKTRVAVLEKKAADGDTLAQMGLGALLATGSLPAAAPKDRTRGIDWLEKASAGGQPQAAAILIQLLIEDYTPQKGKPMPADLLARLAVQTRRAAEGGIGEAMLQLSGLYFNGAGGLARDCILAEQWGARAEDAGVAGARNNRVWALATCPLEDQRDPQRAIALADHMMATADTLTYSELDTVAAALAAAGRTPEAADYQQRAIARVEDAKPATLRRMQQRLAAYRKGQDWVQDYNTYELPAE</sequence>
<evidence type="ECO:0000313" key="3">
    <source>
        <dbReference type="Proteomes" id="UP001459204"/>
    </source>
</evidence>
<proteinExistence type="predicted"/>
<organism evidence="2 3">
    <name type="scientific">Pseudoxanthomonas putridarboris</name>
    <dbReference type="NCBI Taxonomy" id="752605"/>
    <lineage>
        <taxon>Bacteria</taxon>
        <taxon>Pseudomonadati</taxon>
        <taxon>Pseudomonadota</taxon>
        <taxon>Gammaproteobacteria</taxon>
        <taxon>Lysobacterales</taxon>
        <taxon>Lysobacteraceae</taxon>
        <taxon>Pseudoxanthomonas</taxon>
    </lineage>
</organism>
<dbReference type="InterPro" id="IPR006597">
    <property type="entry name" value="Sel1-like"/>
</dbReference>
<dbReference type="InterPro" id="IPR011990">
    <property type="entry name" value="TPR-like_helical_dom_sf"/>
</dbReference>
<dbReference type="Proteomes" id="UP001459204">
    <property type="component" value="Unassembled WGS sequence"/>
</dbReference>
<evidence type="ECO:0008006" key="4">
    <source>
        <dbReference type="Google" id="ProtNLM"/>
    </source>
</evidence>
<dbReference type="EMBL" id="JBBWWT010000001">
    <property type="protein sequence ID" value="MEL1263087.1"/>
    <property type="molecule type" value="Genomic_DNA"/>
</dbReference>
<comment type="caution">
    <text evidence="2">The sequence shown here is derived from an EMBL/GenBank/DDBJ whole genome shotgun (WGS) entry which is preliminary data.</text>
</comment>
<gene>
    <name evidence="2" type="ORF">AAD027_01690</name>
</gene>
<dbReference type="RefSeq" id="WP_341724283.1">
    <property type="nucleotide sequence ID" value="NZ_JBBWWT010000001.1"/>
</dbReference>
<dbReference type="Gene3D" id="1.25.40.10">
    <property type="entry name" value="Tetratricopeptide repeat domain"/>
    <property type="match status" value="1"/>
</dbReference>
<evidence type="ECO:0000256" key="1">
    <source>
        <dbReference type="SAM" id="SignalP"/>
    </source>
</evidence>
<dbReference type="SUPFAM" id="SSF81901">
    <property type="entry name" value="HCP-like"/>
    <property type="match status" value="1"/>
</dbReference>
<dbReference type="SMART" id="SM00671">
    <property type="entry name" value="SEL1"/>
    <property type="match status" value="2"/>
</dbReference>
<feature type="chain" id="PRO_5047181952" description="Sel1 repeat family protein" evidence="1">
    <location>
        <begin position="18"/>
        <end position="479"/>
    </location>
</feature>